<name>A0A7S1AS18_NOCSC</name>
<feature type="transmembrane region" description="Helical" evidence="1">
    <location>
        <begin position="456"/>
        <end position="479"/>
    </location>
</feature>
<feature type="transmembrane region" description="Helical" evidence="1">
    <location>
        <begin position="370"/>
        <end position="386"/>
    </location>
</feature>
<keyword evidence="1" id="KW-0812">Transmembrane</keyword>
<keyword evidence="1" id="KW-0472">Membrane</keyword>
<dbReference type="SUPFAM" id="SSF103473">
    <property type="entry name" value="MFS general substrate transporter"/>
    <property type="match status" value="1"/>
</dbReference>
<dbReference type="GO" id="GO:0022857">
    <property type="term" value="F:transmembrane transporter activity"/>
    <property type="evidence" value="ECO:0007669"/>
    <property type="project" value="InterPro"/>
</dbReference>
<evidence type="ECO:0008006" key="3">
    <source>
        <dbReference type="Google" id="ProtNLM"/>
    </source>
</evidence>
<organism evidence="2">
    <name type="scientific">Noctiluca scintillans</name>
    <name type="common">Sea sparkle</name>
    <name type="synonym">Red tide dinoflagellate</name>
    <dbReference type="NCBI Taxonomy" id="2966"/>
    <lineage>
        <taxon>Eukaryota</taxon>
        <taxon>Sar</taxon>
        <taxon>Alveolata</taxon>
        <taxon>Dinophyceae</taxon>
        <taxon>Noctilucales</taxon>
        <taxon>Noctilucaceae</taxon>
        <taxon>Noctiluca</taxon>
    </lineage>
</organism>
<accession>A0A7S1AS18</accession>
<protein>
    <recommendedName>
        <fullName evidence="3">Major facilitator superfamily (MFS) profile domain-containing protein</fullName>
    </recommendedName>
</protein>
<feature type="transmembrane region" description="Helical" evidence="1">
    <location>
        <begin position="149"/>
        <end position="170"/>
    </location>
</feature>
<evidence type="ECO:0000313" key="2">
    <source>
        <dbReference type="EMBL" id="CAD8863386.1"/>
    </source>
</evidence>
<feature type="transmembrane region" description="Helical" evidence="1">
    <location>
        <begin position="297"/>
        <end position="316"/>
    </location>
</feature>
<dbReference type="InterPro" id="IPR036259">
    <property type="entry name" value="MFS_trans_sf"/>
</dbReference>
<feature type="transmembrane region" description="Helical" evidence="1">
    <location>
        <begin position="425"/>
        <end position="444"/>
    </location>
</feature>
<dbReference type="InterPro" id="IPR011701">
    <property type="entry name" value="MFS"/>
</dbReference>
<reference evidence="2" key="1">
    <citation type="submission" date="2021-01" db="EMBL/GenBank/DDBJ databases">
        <authorList>
            <person name="Corre E."/>
            <person name="Pelletier E."/>
            <person name="Niang G."/>
            <person name="Scheremetjew M."/>
            <person name="Finn R."/>
            <person name="Kale V."/>
            <person name="Holt S."/>
            <person name="Cochrane G."/>
            <person name="Meng A."/>
            <person name="Brown T."/>
            <person name="Cohen L."/>
        </authorList>
    </citation>
    <scope>NUCLEOTIDE SEQUENCE</scope>
</reference>
<gene>
    <name evidence="2" type="ORF">NSCI0253_LOCUS37741</name>
</gene>
<keyword evidence="1" id="KW-1133">Transmembrane helix</keyword>
<dbReference type="Pfam" id="PF07690">
    <property type="entry name" value="MFS_1"/>
    <property type="match status" value="1"/>
</dbReference>
<evidence type="ECO:0000256" key="1">
    <source>
        <dbReference type="SAM" id="Phobius"/>
    </source>
</evidence>
<feature type="transmembrane region" description="Helical" evidence="1">
    <location>
        <begin position="392"/>
        <end position="413"/>
    </location>
</feature>
<dbReference type="EMBL" id="HBFQ01052986">
    <property type="protein sequence ID" value="CAD8863386.1"/>
    <property type="molecule type" value="Transcribed_RNA"/>
</dbReference>
<feature type="transmembrane region" description="Helical" evidence="1">
    <location>
        <begin position="6"/>
        <end position="27"/>
    </location>
</feature>
<dbReference type="Gene3D" id="1.20.1250.20">
    <property type="entry name" value="MFS general substrate transporter like domains"/>
    <property type="match status" value="1"/>
</dbReference>
<dbReference type="AlphaFoldDB" id="A0A7S1AS18"/>
<feature type="transmembrane region" description="Helical" evidence="1">
    <location>
        <begin position="214"/>
        <end position="235"/>
    </location>
</feature>
<feature type="transmembrane region" description="Helical" evidence="1">
    <location>
        <begin position="242"/>
        <end position="263"/>
    </location>
</feature>
<proteinExistence type="predicted"/>
<sequence length="506" mass="56000">MLAAWSVIEIILPVVLIGSGYSAWTMLESSIFLPFLYSRVRCCHEEGLPAQYDITSPEEMQLILDAAASLNLDVTTLDGKISACAVPAFPPHFGEWSRSAKCVNKAYVQNEAQSLVGTYLPCQKVVAMILMPVGGAIADVHGRRTVLQAYIFMCAIACAIFLIDCTQSMWGIGPVILAGMFISPCWEAKDTMLTCCIFDLSGTSWQTKIRGLSLFNVFCCASLMAGYGLGFVVLCQHLTTYYWFWFAQLIAALGLLLTTSVFFGETLPANFVRSVELRQLNPITASYDMLSLVRKDWVLTFLLFHSFLFYMQKVGFLTQHFSYMQRVGFSTQEAVAPNILGTIFEMGTTWVVSNTAGKVGCWKMMMGGQMCYVLSHIFWGPLLFTVGHGAPYIAWMFMGVGTAIWMPAIMAVMSDRVEEVHQAKIQAAWHWTNNIGIIAGAYIWNRYFWDATGNGLGRILPALGSLAVCTLNVSMLSVIQTLVVDMRMKHSVPGSSCDSADTRRSV</sequence>